<dbReference type="InterPro" id="IPR036116">
    <property type="entry name" value="FN3_sf"/>
</dbReference>
<reference evidence="2" key="5">
    <citation type="submission" date="2025-09" db="UniProtKB">
        <authorList>
            <consortium name="Ensembl"/>
        </authorList>
    </citation>
    <scope>IDENTIFICATION</scope>
</reference>
<evidence type="ECO:0000259" key="1">
    <source>
        <dbReference type="PROSITE" id="PS50853"/>
    </source>
</evidence>
<dbReference type="AlphaFoldDB" id="A0A4W3I0D6"/>
<organism evidence="2 3">
    <name type="scientific">Callorhinchus milii</name>
    <name type="common">Ghost shark</name>
    <dbReference type="NCBI Taxonomy" id="7868"/>
    <lineage>
        <taxon>Eukaryota</taxon>
        <taxon>Metazoa</taxon>
        <taxon>Chordata</taxon>
        <taxon>Craniata</taxon>
        <taxon>Vertebrata</taxon>
        <taxon>Chondrichthyes</taxon>
        <taxon>Holocephali</taxon>
        <taxon>Chimaeriformes</taxon>
        <taxon>Callorhinchidae</taxon>
        <taxon>Callorhinchus</taxon>
    </lineage>
</organism>
<feature type="domain" description="Fibronectin type-III" evidence="1">
    <location>
        <begin position="7"/>
        <end position="94"/>
    </location>
</feature>
<proteinExistence type="predicted"/>
<dbReference type="CDD" id="cd00063">
    <property type="entry name" value="FN3"/>
    <property type="match status" value="5"/>
</dbReference>
<dbReference type="STRING" id="7868.ENSCMIP00000022142"/>
<gene>
    <name evidence="2" type="primary">LOC103174760</name>
</gene>
<reference evidence="2" key="4">
    <citation type="submission" date="2025-08" db="UniProtKB">
        <authorList>
            <consortium name="Ensembl"/>
        </authorList>
    </citation>
    <scope>IDENTIFICATION</scope>
</reference>
<feature type="domain" description="Fibronectin type-III" evidence="1">
    <location>
        <begin position="182"/>
        <end position="273"/>
    </location>
</feature>
<dbReference type="OMA" id="CGHTYLM"/>
<dbReference type="PANTHER" id="PTHR47135">
    <property type="entry name" value="FIBRONECTIN TYPE III DOMAIN-CONTAINING PROTEIN 7"/>
    <property type="match status" value="1"/>
</dbReference>
<feature type="domain" description="Fibronectin type-III" evidence="1">
    <location>
        <begin position="274"/>
        <end position="358"/>
    </location>
</feature>
<dbReference type="Ensembl" id="ENSCMIT00000022529.1">
    <property type="protein sequence ID" value="ENSCMIP00000022142.1"/>
    <property type="gene ID" value="ENSCMIG00000010039.1"/>
</dbReference>
<feature type="domain" description="Fibronectin type-III" evidence="1">
    <location>
        <begin position="359"/>
        <end position="444"/>
    </location>
</feature>
<evidence type="ECO:0000313" key="2">
    <source>
        <dbReference type="Ensembl" id="ENSCMIP00000022142.1"/>
    </source>
</evidence>
<accession>A0A4W3I0D6</accession>
<dbReference type="Gene3D" id="6.10.250.2590">
    <property type="match status" value="1"/>
</dbReference>
<reference evidence="3" key="3">
    <citation type="journal article" date="2014" name="Nature">
        <title>Elephant shark genome provides unique insights into gnathostome evolution.</title>
        <authorList>
            <consortium name="International Elephant Shark Genome Sequencing Consortium"/>
            <person name="Venkatesh B."/>
            <person name="Lee A.P."/>
            <person name="Ravi V."/>
            <person name="Maurya A.K."/>
            <person name="Lian M.M."/>
            <person name="Swann J.B."/>
            <person name="Ohta Y."/>
            <person name="Flajnik M.F."/>
            <person name="Sutoh Y."/>
            <person name="Kasahara M."/>
            <person name="Hoon S."/>
            <person name="Gangu V."/>
            <person name="Roy S.W."/>
            <person name="Irimia M."/>
            <person name="Korzh V."/>
            <person name="Kondrychyn I."/>
            <person name="Lim Z.W."/>
            <person name="Tay B.H."/>
            <person name="Tohari S."/>
            <person name="Kong K.W."/>
            <person name="Ho S."/>
            <person name="Lorente-Galdos B."/>
            <person name="Quilez J."/>
            <person name="Marques-Bonet T."/>
            <person name="Raney B.J."/>
            <person name="Ingham P.W."/>
            <person name="Tay A."/>
            <person name="Hillier L.W."/>
            <person name="Minx P."/>
            <person name="Boehm T."/>
            <person name="Wilson R.K."/>
            <person name="Brenner S."/>
            <person name="Warren W.C."/>
        </authorList>
    </citation>
    <scope>NUCLEOTIDE SEQUENCE [LARGE SCALE GENOMIC DNA]</scope>
</reference>
<dbReference type="PROSITE" id="PS50853">
    <property type="entry name" value="FN3"/>
    <property type="match status" value="5"/>
</dbReference>
<reference evidence="3" key="1">
    <citation type="journal article" date="2006" name="Science">
        <title>Ancient noncoding elements conserved in the human genome.</title>
        <authorList>
            <person name="Venkatesh B."/>
            <person name="Kirkness E.F."/>
            <person name="Loh Y.H."/>
            <person name="Halpern A.L."/>
            <person name="Lee A.P."/>
            <person name="Johnson J."/>
            <person name="Dandona N."/>
            <person name="Viswanathan L.D."/>
            <person name="Tay A."/>
            <person name="Venter J.C."/>
            <person name="Strausberg R.L."/>
            <person name="Brenner S."/>
        </authorList>
    </citation>
    <scope>NUCLEOTIDE SEQUENCE [LARGE SCALE GENOMIC DNA]</scope>
</reference>
<dbReference type="Proteomes" id="UP000314986">
    <property type="component" value="Unassembled WGS sequence"/>
</dbReference>
<dbReference type="PANTHER" id="PTHR47135:SF1">
    <property type="entry name" value="FIBRONECTIN TYPE III DOMAIN-CONTAINING PROTEIN 7"/>
    <property type="match status" value="1"/>
</dbReference>
<protein>
    <submittedName>
        <fullName evidence="2">Fibronectin type III domain containing 7</fullName>
    </submittedName>
</protein>
<name>A0A4W3I0D6_CALMI</name>
<dbReference type="SUPFAM" id="SSF49265">
    <property type="entry name" value="Fibronectin type III"/>
    <property type="match status" value="5"/>
</dbReference>
<dbReference type="InterPro" id="IPR013783">
    <property type="entry name" value="Ig-like_fold"/>
</dbReference>
<reference evidence="3" key="2">
    <citation type="journal article" date="2007" name="PLoS Biol.">
        <title>Survey sequencing and comparative analysis of the elephant shark (Callorhinchus milii) genome.</title>
        <authorList>
            <person name="Venkatesh B."/>
            <person name="Kirkness E.F."/>
            <person name="Loh Y.H."/>
            <person name="Halpern A.L."/>
            <person name="Lee A.P."/>
            <person name="Johnson J."/>
            <person name="Dandona N."/>
            <person name="Viswanathan L.D."/>
            <person name="Tay A."/>
            <person name="Venter J.C."/>
            <person name="Strausberg R.L."/>
            <person name="Brenner S."/>
        </authorList>
    </citation>
    <scope>NUCLEOTIDE SEQUENCE [LARGE SCALE GENOMIC DNA]</scope>
</reference>
<dbReference type="InterPro" id="IPR003961">
    <property type="entry name" value="FN3_dom"/>
</dbReference>
<dbReference type="InParanoid" id="A0A4W3I0D6"/>
<sequence length="709" mass="76029">KQIGSVPPEIPSQVHAYSKTSSSITVDWSAVPNANSYILKAKTGNLIIETDVIGETGTLTDLQPFTSYTISVQSSNAGGTSQPSVHVNTRTVLAAPVIKAISPDSHTIEIRWDPIVNAKEYSITIMRIDSVGSKIKKNTSSTQLIFMNLDAGVTYNIIAYALDANGVPGDDSMINQLTRPLPPQLVRASLTSNSSGGLLEAVVSWNPVTGSQNYTASPIEKSRNTVQNCTSASTSCTISPVDCSKKYNITVIAINEAGPSLPANATELTTVPCPPHLIRIREVHIGNLTVSWDQVFLTDYYMTFVKRDDGLEVMCNTTSRSCDFQSECGFTYFITVFAYNKVGQSLAGEVLNYTTAPCCPEDVKAVYVSSDTIEVEWSPVRGAEIYETKAQDESTVVLCNDTSSVCTLSGLNCNTVYNITVYSYSDVRRYNSSCGKREITTGPCTPEILDITKVSPSTITVLWQPNNEYASYTVFASGDIGVWSCNSSEYSCRIDDLPCGSTFSVSVVATTPEGKSLPSYSQPLETAPCCPDSFTVTPITQSMTNVSWSGAVGTSSFTTILKSSKGEAKCHTGETHCLLGCMTCSTNYTVSLNAFSVTGLSSVCIYQGYSSSACCPSGVRLYNLANNALRVYWRATAGSVSYIANVTGSNANFTCSPSPGDTSCDVTGISCGDIYNVIVSPVSMDGSVATFCSRKTFSVIYRGKRSLSY</sequence>
<dbReference type="Pfam" id="PF00041">
    <property type="entry name" value="fn3"/>
    <property type="match status" value="2"/>
</dbReference>
<feature type="domain" description="Fibronectin type-III" evidence="1">
    <location>
        <begin position="445"/>
        <end position="529"/>
    </location>
</feature>
<dbReference type="Gene3D" id="2.60.40.10">
    <property type="entry name" value="Immunoglobulins"/>
    <property type="match status" value="4"/>
</dbReference>
<evidence type="ECO:0000313" key="3">
    <source>
        <dbReference type="Proteomes" id="UP000314986"/>
    </source>
</evidence>
<dbReference type="SMART" id="SM00060">
    <property type="entry name" value="FN3"/>
    <property type="match status" value="8"/>
</dbReference>
<dbReference type="GeneTree" id="ENSGT00390000004674"/>
<keyword evidence="3" id="KW-1185">Reference proteome</keyword>